<feature type="domain" description="Cytochrome c" evidence="7">
    <location>
        <begin position="45"/>
        <end position="148"/>
    </location>
</feature>
<dbReference type="GO" id="GO:0046872">
    <property type="term" value="F:metal ion binding"/>
    <property type="evidence" value="ECO:0007669"/>
    <property type="project" value="UniProtKB-KW"/>
</dbReference>
<dbReference type="Gene3D" id="1.10.760.10">
    <property type="entry name" value="Cytochrome c-like domain"/>
    <property type="match status" value="3"/>
</dbReference>
<accession>A0A4Z0BH10</accession>
<dbReference type="PANTHER" id="PTHR35008">
    <property type="entry name" value="BLL4482 PROTEIN-RELATED"/>
    <property type="match status" value="1"/>
</dbReference>
<keyword evidence="9" id="KW-1185">Reference proteome</keyword>
<dbReference type="SUPFAM" id="SSF46626">
    <property type="entry name" value="Cytochrome c"/>
    <property type="match status" value="3"/>
</dbReference>
<gene>
    <name evidence="8" type="ORF">EZ216_19150</name>
</gene>
<dbReference type="InterPro" id="IPR036909">
    <property type="entry name" value="Cyt_c-like_dom_sf"/>
</dbReference>
<feature type="region of interest" description="Disordered" evidence="5">
    <location>
        <begin position="444"/>
        <end position="517"/>
    </location>
</feature>
<feature type="compositionally biased region" description="Gly residues" evidence="5">
    <location>
        <begin position="507"/>
        <end position="517"/>
    </location>
</feature>
<organism evidence="8 9">
    <name type="scientific">Ramlibacter humi</name>
    <dbReference type="NCBI Taxonomy" id="2530451"/>
    <lineage>
        <taxon>Bacteria</taxon>
        <taxon>Pseudomonadati</taxon>
        <taxon>Pseudomonadota</taxon>
        <taxon>Betaproteobacteria</taxon>
        <taxon>Burkholderiales</taxon>
        <taxon>Comamonadaceae</taxon>
        <taxon>Ramlibacter</taxon>
    </lineage>
</organism>
<keyword evidence="3 4" id="KW-0408">Iron</keyword>
<dbReference type="PANTHER" id="PTHR35008:SF8">
    <property type="entry name" value="ALCOHOL DEHYDROGENASE CYTOCHROME C SUBUNIT"/>
    <property type="match status" value="1"/>
</dbReference>
<dbReference type="EMBL" id="SMLK01000008">
    <property type="protein sequence ID" value="TFY97198.1"/>
    <property type="molecule type" value="Genomic_DNA"/>
</dbReference>
<evidence type="ECO:0000313" key="8">
    <source>
        <dbReference type="EMBL" id="TFY97198.1"/>
    </source>
</evidence>
<dbReference type="GO" id="GO:0009055">
    <property type="term" value="F:electron transfer activity"/>
    <property type="evidence" value="ECO:0007669"/>
    <property type="project" value="InterPro"/>
</dbReference>
<evidence type="ECO:0000256" key="2">
    <source>
        <dbReference type="ARBA" id="ARBA00022723"/>
    </source>
</evidence>
<feature type="signal peptide" evidence="6">
    <location>
        <begin position="1"/>
        <end position="24"/>
    </location>
</feature>
<evidence type="ECO:0000256" key="1">
    <source>
        <dbReference type="ARBA" id="ARBA00022617"/>
    </source>
</evidence>
<dbReference type="Pfam" id="PF00034">
    <property type="entry name" value="Cytochrom_C"/>
    <property type="match status" value="2"/>
</dbReference>
<dbReference type="PROSITE" id="PS51007">
    <property type="entry name" value="CYTC"/>
    <property type="match status" value="3"/>
</dbReference>
<evidence type="ECO:0000313" key="9">
    <source>
        <dbReference type="Proteomes" id="UP000297839"/>
    </source>
</evidence>
<feature type="domain" description="Cytochrome c" evidence="7">
    <location>
        <begin position="190"/>
        <end position="298"/>
    </location>
</feature>
<dbReference type="RefSeq" id="WP_135251397.1">
    <property type="nucleotide sequence ID" value="NZ_SMLK01000008.1"/>
</dbReference>
<keyword evidence="1 4" id="KW-0349">Heme</keyword>
<evidence type="ECO:0000256" key="4">
    <source>
        <dbReference type="PROSITE-ProRule" id="PRU00433"/>
    </source>
</evidence>
<name>A0A4Z0BH10_9BURK</name>
<dbReference type="AlphaFoldDB" id="A0A4Z0BH10"/>
<evidence type="ECO:0000256" key="3">
    <source>
        <dbReference type="ARBA" id="ARBA00023004"/>
    </source>
</evidence>
<evidence type="ECO:0000256" key="5">
    <source>
        <dbReference type="SAM" id="MobiDB-lite"/>
    </source>
</evidence>
<dbReference type="InterPro" id="IPR009056">
    <property type="entry name" value="Cyt_c-like_dom"/>
</dbReference>
<keyword evidence="6" id="KW-0732">Signal</keyword>
<feature type="domain" description="Cytochrome c" evidence="7">
    <location>
        <begin position="311"/>
        <end position="401"/>
    </location>
</feature>
<comment type="caution">
    <text evidence="8">The sequence shown here is derived from an EMBL/GenBank/DDBJ whole genome shotgun (WGS) entry which is preliminary data.</text>
</comment>
<dbReference type="InterPro" id="IPR051459">
    <property type="entry name" value="Cytochrome_c-type_DH"/>
</dbReference>
<dbReference type="GO" id="GO:0020037">
    <property type="term" value="F:heme binding"/>
    <property type="evidence" value="ECO:0007669"/>
    <property type="project" value="InterPro"/>
</dbReference>
<feature type="chain" id="PRO_5021242716" evidence="6">
    <location>
        <begin position="25"/>
        <end position="517"/>
    </location>
</feature>
<dbReference type="Proteomes" id="UP000297839">
    <property type="component" value="Unassembled WGS sequence"/>
</dbReference>
<protein>
    <submittedName>
        <fullName evidence="8">C-type cytochrome</fullName>
    </submittedName>
</protein>
<feature type="compositionally biased region" description="Gly residues" evidence="5">
    <location>
        <begin position="477"/>
        <end position="494"/>
    </location>
</feature>
<proteinExistence type="predicted"/>
<reference evidence="8 9" key="1">
    <citation type="submission" date="2019-03" db="EMBL/GenBank/DDBJ databases">
        <title>Ramlibacter sp. 18x22-1, whole genome shotgun sequence.</title>
        <authorList>
            <person name="Zhang X."/>
            <person name="Feng G."/>
            <person name="Zhu H."/>
        </authorList>
    </citation>
    <scope>NUCLEOTIDE SEQUENCE [LARGE SCALE GENOMIC DNA]</scope>
    <source>
        <strain evidence="8 9">18x22-1</strain>
    </source>
</reference>
<evidence type="ECO:0000259" key="7">
    <source>
        <dbReference type="PROSITE" id="PS51007"/>
    </source>
</evidence>
<sequence length="517" mass="54200">MNRSLLLWPVLGAAALATANLLLAQPTTSPQQQPAPPAANAAPTAQVERGRYLVQLGDCVACHTQKGGARLAGGRPVGTPFGRLLSANLTPDTQTGIGRYNPDTFYRAMHEGIDHEGRHLYPAFPYNYYTQVTREDSDAMFAYLRTVPAVNHAVDRNQLPFPFNIRQLMIVWNAMFLDKGPYKPVAGKPPEWNRGAYLVEGLGHCQACHTPKNMLGANKDRDAFRGGTLGVWFAPDLTGNRRTGLGGWDDATLREFLRSGANTHSAASGEMGEVVAFSTSQMNDADIAATIAYLRTIAPSPDLKVEAPDAQVMKQGEAIFQDACAACHRMDGSGVPRLFPPIRGDANLQQSDPATLIHFVLAGTRKVPVDASPTPLSMPAFGWKLSDQQVAAVLTYSRNSWGNSAPAVTGKQVEDLRKKLKLETQPRAEPPVDLAHPGALTLSTANTDSRANGTGDAGKAAPASDKLPTTAGQASGAQGGGSAPSGQGGSGGSNAAGSGAPKEKGGGRPAGVPAGGG</sequence>
<keyword evidence="2 4" id="KW-0479">Metal-binding</keyword>
<dbReference type="OrthoDB" id="9809720at2"/>
<evidence type="ECO:0000256" key="6">
    <source>
        <dbReference type="SAM" id="SignalP"/>
    </source>
</evidence>